<keyword evidence="5" id="KW-0175">Coiled coil</keyword>
<reference evidence="8 9" key="1">
    <citation type="submission" date="2020-11" db="EMBL/GenBank/DDBJ databases">
        <authorList>
            <person name="Wallbank WR R."/>
            <person name="Pardo Diaz C."/>
            <person name="Kozak K."/>
            <person name="Martin S."/>
            <person name="Jiggins C."/>
            <person name="Moest M."/>
            <person name="Warren A I."/>
            <person name="Generalovic N T."/>
            <person name="Byers J.R.P. K."/>
            <person name="Montejo-Kovacevich G."/>
            <person name="Yen C E."/>
        </authorList>
    </citation>
    <scope>NUCLEOTIDE SEQUENCE [LARGE SCALE GENOMIC DNA]</scope>
</reference>
<keyword evidence="3 7" id="KW-0812">Transmembrane</keyword>
<sequence>MNSHSCPITNQIESINDSITSLTLRIRSLEDMLDHPNLPENKRIEVETELVEIKKLIDTNKEVLASLHKENRKSFLVAACLMFVCFFVYGVYCMLSNDL</sequence>
<name>A0A7R8YQS5_HERIL</name>
<evidence type="ECO:0000256" key="5">
    <source>
        <dbReference type="ARBA" id="ARBA00023054"/>
    </source>
</evidence>
<comment type="subcellular location">
    <subcellularLocation>
        <location evidence="1">Membrane</location>
        <topology evidence="1">Single-pass membrane protein</topology>
    </subcellularLocation>
</comment>
<proteinExistence type="predicted"/>
<dbReference type="GO" id="GO:0016020">
    <property type="term" value="C:membrane"/>
    <property type="evidence" value="ECO:0007669"/>
    <property type="project" value="UniProtKB-SubCell"/>
</dbReference>
<dbReference type="OrthoDB" id="6774119at2759"/>
<gene>
    <name evidence="8" type="ORF">HERILL_LOCUS3913</name>
</gene>
<evidence type="ECO:0000256" key="2">
    <source>
        <dbReference type="ARBA" id="ARBA00022350"/>
    </source>
</evidence>
<dbReference type="AlphaFoldDB" id="A0A7R8YQS5"/>
<protein>
    <recommendedName>
        <fullName evidence="2">Coiled-coil domain-containing protein 167</fullName>
    </recommendedName>
</protein>
<dbReference type="Proteomes" id="UP000594454">
    <property type="component" value="Chromosome 2"/>
</dbReference>
<organism evidence="8 9">
    <name type="scientific">Hermetia illucens</name>
    <name type="common">Black soldier fly</name>
    <dbReference type="NCBI Taxonomy" id="343691"/>
    <lineage>
        <taxon>Eukaryota</taxon>
        <taxon>Metazoa</taxon>
        <taxon>Ecdysozoa</taxon>
        <taxon>Arthropoda</taxon>
        <taxon>Hexapoda</taxon>
        <taxon>Insecta</taxon>
        <taxon>Pterygota</taxon>
        <taxon>Neoptera</taxon>
        <taxon>Endopterygota</taxon>
        <taxon>Diptera</taxon>
        <taxon>Brachycera</taxon>
        <taxon>Stratiomyomorpha</taxon>
        <taxon>Stratiomyidae</taxon>
        <taxon>Hermetiinae</taxon>
        <taxon>Hermetia</taxon>
    </lineage>
</organism>
<dbReference type="PANTHER" id="PTHR31759">
    <property type="entry name" value="COILED-COIL DOMAIN-CONTAINING PROTEIN 167"/>
    <property type="match status" value="1"/>
</dbReference>
<accession>A0A7R8YQS5</accession>
<dbReference type="PANTHER" id="PTHR31759:SF1">
    <property type="entry name" value="COILED-COIL DOMAIN-CONTAINING PROTEIN 167"/>
    <property type="match status" value="1"/>
</dbReference>
<dbReference type="InterPro" id="IPR028194">
    <property type="entry name" value="CC167"/>
</dbReference>
<keyword evidence="6 7" id="KW-0472">Membrane</keyword>
<evidence type="ECO:0000313" key="9">
    <source>
        <dbReference type="Proteomes" id="UP000594454"/>
    </source>
</evidence>
<evidence type="ECO:0000256" key="7">
    <source>
        <dbReference type="SAM" id="Phobius"/>
    </source>
</evidence>
<evidence type="ECO:0000256" key="6">
    <source>
        <dbReference type="ARBA" id="ARBA00023136"/>
    </source>
</evidence>
<dbReference type="OMA" id="MSKPCAI"/>
<dbReference type="EMBL" id="LR899010">
    <property type="protein sequence ID" value="CAD7080775.1"/>
    <property type="molecule type" value="Genomic_DNA"/>
</dbReference>
<evidence type="ECO:0000256" key="4">
    <source>
        <dbReference type="ARBA" id="ARBA00022989"/>
    </source>
</evidence>
<keyword evidence="4 7" id="KW-1133">Transmembrane helix</keyword>
<dbReference type="InParanoid" id="A0A7R8YQS5"/>
<feature type="transmembrane region" description="Helical" evidence="7">
    <location>
        <begin position="75"/>
        <end position="92"/>
    </location>
</feature>
<evidence type="ECO:0000313" key="8">
    <source>
        <dbReference type="EMBL" id="CAD7080775.1"/>
    </source>
</evidence>
<keyword evidence="9" id="KW-1185">Reference proteome</keyword>
<dbReference type="Pfam" id="PF15188">
    <property type="entry name" value="CCDC-167"/>
    <property type="match status" value="1"/>
</dbReference>
<evidence type="ECO:0000256" key="1">
    <source>
        <dbReference type="ARBA" id="ARBA00004167"/>
    </source>
</evidence>
<evidence type="ECO:0000256" key="3">
    <source>
        <dbReference type="ARBA" id="ARBA00022692"/>
    </source>
</evidence>